<dbReference type="InterPro" id="IPR012657">
    <property type="entry name" value="23S_rRNA-intervening_sequence"/>
</dbReference>
<proteinExistence type="predicted"/>
<evidence type="ECO:0000313" key="2">
    <source>
        <dbReference type="Proteomes" id="UP000176893"/>
    </source>
</evidence>
<reference evidence="1 2" key="1">
    <citation type="journal article" date="2016" name="Nat. Commun.">
        <title>Thousands of microbial genomes shed light on interconnected biogeochemical processes in an aquifer system.</title>
        <authorList>
            <person name="Anantharaman K."/>
            <person name="Brown C.T."/>
            <person name="Hug L.A."/>
            <person name="Sharon I."/>
            <person name="Castelle C.J."/>
            <person name="Probst A.J."/>
            <person name="Thomas B.C."/>
            <person name="Singh A."/>
            <person name="Wilkins M.J."/>
            <person name="Karaoz U."/>
            <person name="Brodie E.L."/>
            <person name="Williams K.H."/>
            <person name="Hubbard S.S."/>
            <person name="Banfield J.F."/>
        </authorList>
    </citation>
    <scope>NUCLEOTIDE SEQUENCE [LARGE SCALE GENOMIC DNA]</scope>
</reference>
<protein>
    <recommendedName>
        <fullName evidence="3">Four helix bundle protein</fullName>
    </recommendedName>
</protein>
<dbReference type="AlphaFoldDB" id="A0A1F8EEU6"/>
<accession>A0A1F8EEU6</accession>
<name>A0A1F8EEU6_9BACT</name>
<dbReference type="EMBL" id="MGJB01000004">
    <property type="protein sequence ID" value="OGM99117.1"/>
    <property type="molecule type" value="Genomic_DNA"/>
</dbReference>
<dbReference type="Gene3D" id="1.20.1440.60">
    <property type="entry name" value="23S rRNA-intervening sequence"/>
    <property type="match status" value="1"/>
</dbReference>
<dbReference type="Proteomes" id="UP000176893">
    <property type="component" value="Unassembled WGS sequence"/>
</dbReference>
<sequence length="151" mass="17356">MFKIYPSLFLQMVRSYENLDLFHLAYAFVIKLYPLVDRFPEDERKNIILQIKRAAISMPLNIAEGSSRKTDKEFLPFLSYAFGSAKELEVSLKLSADLKFLDGDIYHSLKEELNFFTGKLVGLMRYAKIARKPLTLVNGCPEQSKALLGRQ</sequence>
<evidence type="ECO:0008006" key="3">
    <source>
        <dbReference type="Google" id="ProtNLM"/>
    </source>
</evidence>
<dbReference type="Pfam" id="PF05635">
    <property type="entry name" value="23S_rRNA_IVP"/>
    <property type="match status" value="1"/>
</dbReference>
<dbReference type="PANTHER" id="PTHR38471">
    <property type="entry name" value="FOUR HELIX BUNDLE PROTEIN"/>
    <property type="match status" value="1"/>
</dbReference>
<dbReference type="STRING" id="1802661.A2649_01665"/>
<gene>
    <name evidence="1" type="ORF">A2649_01665</name>
</gene>
<dbReference type="PANTHER" id="PTHR38471:SF2">
    <property type="entry name" value="FOUR HELIX BUNDLE PROTEIN"/>
    <property type="match status" value="1"/>
</dbReference>
<evidence type="ECO:0000313" key="1">
    <source>
        <dbReference type="EMBL" id="OGM99117.1"/>
    </source>
</evidence>
<dbReference type="CDD" id="cd16377">
    <property type="entry name" value="23S_rRNA_IVP_like"/>
    <property type="match status" value="1"/>
</dbReference>
<organism evidence="1 2">
    <name type="scientific">Candidatus Yanofskybacteria bacterium RIFCSPHIGHO2_01_FULL_41_26</name>
    <dbReference type="NCBI Taxonomy" id="1802661"/>
    <lineage>
        <taxon>Bacteria</taxon>
        <taxon>Candidatus Yanofskyibacteriota</taxon>
    </lineage>
</organism>
<dbReference type="InterPro" id="IPR036583">
    <property type="entry name" value="23S_rRNA_IVS_sf"/>
</dbReference>
<dbReference type="NCBIfam" id="TIGR02436">
    <property type="entry name" value="four helix bundle protein"/>
    <property type="match status" value="1"/>
</dbReference>
<dbReference type="SUPFAM" id="SSF158446">
    <property type="entry name" value="IVS-encoded protein-like"/>
    <property type="match status" value="1"/>
</dbReference>
<comment type="caution">
    <text evidence="1">The sequence shown here is derived from an EMBL/GenBank/DDBJ whole genome shotgun (WGS) entry which is preliminary data.</text>
</comment>